<comment type="similarity">
    <text evidence="1">Belongs to the peptidase C40 family.</text>
</comment>
<sequence>MKFFKLIVIAFFLCSMSVFSQENTIKHTIVKGETISSIAQKYNVSISDIYKLNPKAKKTLQLNQVLSIPKSESDKDKSITAESEVSEKTIEVSHVVLPKETLYGFIKQYKTNIKLLYKANPKLETEGLKIGQTIVIPSTLTKAEIAGLSSSTTQESVAKVETEVSLTHEVKAKESLYAIAKMYGVTLKEIQNANPSIGKKGLGVGQIIQIPSNGKMPDNEVVVEDKKTVINENPISVKGNKEIVPTVVEKETKVKEQNTEPQTQTSEIIHEVLTKETKYGIAKKYGISVSELEKQNPATRQKLLVGSKLNIQVSNEKFEEINKDKIVENKEEIAKESPREIVKATEVKDTARVFVAIPNVDLIDKIIQSASEKIGVRYRTGGTTTAGFDCSGLLYSTFAEFDLKLPRSSIEQAAIGEKVNDEDVQKGDLIFFKTNGRRQINHVGMVIEVAEDEIKFIHSSIHSGVIISSTKEPYYQRNFAQVNRVIK</sequence>
<dbReference type="KEGG" id="fgl:EM308_08120"/>
<feature type="signal peptide" evidence="7">
    <location>
        <begin position="1"/>
        <end position="20"/>
    </location>
</feature>
<dbReference type="GO" id="GO:0008234">
    <property type="term" value="F:cysteine-type peptidase activity"/>
    <property type="evidence" value="ECO:0007669"/>
    <property type="project" value="UniProtKB-KW"/>
</dbReference>
<evidence type="ECO:0000259" key="8">
    <source>
        <dbReference type="PROSITE" id="PS51782"/>
    </source>
</evidence>
<dbReference type="Gene3D" id="3.90.1720.10">
    <property type="entry name" value="endopeptidase domain like (from Nostoc punctiforme)"/>
    <property type="match status" value="1"/>
</dbReference>
<evidence type="ECO:0000256" key="2">
    <source>
        <dbReference type="ARBA" id="ARBA00022670"/>
    </source>
</evidence>
<dbReference type="PANTHER" id="PTHR47360">
    <property type="entry name" value="MUREIN DD-ENDOPEPTIDASE MEPS/MUREIN LD-CARBOXYPEPTIDASE"/>
    <property type="match status" value="1"/>
</dbReference>
<evidence type="ECO:0000256" key="7">
    <source>
        <dbReference type="SAM" id="SignalP"/>
    </source>
</evidence>
<protein>
    <recommendedName>
        <fullName evidence="12">Glycoside hydrolase</fullName>
    </recommendedName>
</protein>
<accession>A0AAC9I9N5</accession>
<dbReference type="Proteomes" id="UP000175968">
    <property type="component" value="Chromosome"/>
</dbReference>
<dbReference type="EMBL" id="CP017479">
    <property type="protein sequence ID" value="AOW11312.1"/>
    <property type="molecule type" value="Genomic_DNA"/>
</dbReference>
<name>A0AAC9I9N5_9FLAO</name>
<organism evidence="10 11">
    <name type="scientific">Flavobacterium gilvum</name>
    <dbReference type="NCBI Taxonomy" id="1492737"/>
    <lineage>
        <taxon>Bacteria</taxon>
        <taxon>Pseudomonadati</taxon>
        <taxon>Bacteroidota</taxon>
        <taxon>Flavobacteriia</taxon>
        <taxon>Flavobacteriales</taxon>
        <taxon>Flavobacteriaceae</taxon>
        <taxon>Flavobacterium</taxon>
    </lineage>
</organism>
<feature type="chain" id="PRO_5042087799" description="Glycoside hydrolase" evidence="7">
    <location>
        <begin position="21"/>
        <end position="487"/>
    </location>
</feature>
<reference evidence="10 11" key="1">
    <citation type="submission" date="2016-10" db="EMBL/GenBank/DDBJ databases">
        <title>Flavobacterium gilvum sp. nov., isolated from stream water.</title>
        <authorList>
            <person name="Shin S.-K."/>
            <person name="Cho Y.-J."/>
            <person name="Yi H."/>
        </authorList>
    </citation>
    <scope>NUCLEOTIDE SEQUENCE [LARGE SCALE GENOMIC DNA]</scope>
    <source>
        <strain evidence="10 11">EM1308</strain>
    </source>
</reference>
<dbReference type="SMART" id="SM00257">
    <property type="entry name" value="LysM"/>
    <property type="match status" value="4"/>
</dbReference>
<dbReference type="GO" id="GO:0006508">
    <property type="term" value="P:proteolysis"/>
    <property type="evidence" value="ECO:0007669"/>
    <property type="project" value="UniProtKB-KW"/>
</dbReference>
<dbReference type="InterPro" id="IPR018392">
    <property type="entry name" value="LysM"/>
</dbReference>
<keyword evidence="5" id="KW-0378">Hydrolase</keyword>
<dbReference type="AlphaFoldDB" id="A0AAC9I9N5"/>
<feature type="domain" description="LysM" evidence="8">
    <location>
        <begin position="268"/>
        <end position="311"/>
    </location>
</feature>
<dbReference type="InterPro" id="IPR036779">
    <property type="entry name" value="LysM_dom_sf"/>
</dbReference>
<dbReference type="SUPFAM" id="SSF54106">
    <property type="entry name" value="LysM domain"/>
    <property type="match status" value="4"/>
</dbReference>
<dbReference type="Pfam" id="PF00877">
    <property type="entry name" value="NLPC_P60"/>
    <property type="match status" value="1"/>
</dbReference>
<dbReference type="InterPro" id="IPR052062">
    <property type="entry name" value="Murein_DD/LD_carboxypeptidase"/>
</dbReference>
<evidence type="ECO:0000256" key="3">
    <source>
        <dbReference type="ARBA" id="ARBA00022729"/>
    </source>
</evidence>
<feature type="domain" description="LysM" evidence="8">
    <location>
        <begin position="25"/>
        <end position="68"/>
    </location>
</feature>
<keyword evidence="6" id="KW-0788">Thiol protease</keyword>
<keyword evidence="3 7" id="KW-0732">Signal</keyword>
<feature type="domain" description="LysM" evidence="8">
    <location>
        <begin position="166"/>
        <end position="210"/>
    </location>
</feature>
<proteinExistence type="inferred from homology"/>
<keyword evidence="11" id="KW-1185">Reference proteome</keyword>
<dbReference type="PROSITE" id="PS51935">
    <property type="entry name" value="NLPC_P60"/>
    <property type="match status" value="1"/>
</dbReference>
<dbReference type="CDD" id="cd00118">
    <property type="entry name" value="LysM"/>
    <property type="match status" value="4"/>
</dbReference>
<feature type="domain" description="NlpC/P60" evidence="9">
    <location>
        <begin position="360"/>
        <end position="486"/>
    </location>
</feature>
<dbReference type="PANTHER" id="PTHR47360:SF1">
    <property type="entry name" value="ENDOPEPTIDASE NLPC-RELATED"/>
    <property type="match status" value="1"/>
</dbReference>
<dbReference type="Gene3D" id="3.10.350.10">
    <property type="entry name" value="LysM domain"/>
    <property type="match status" value="4"/>
</dbReference>
<keyword evidence="2" id="KW-0645">Protease</keyword>
<keyword evidence="4" id="KW-0677">Repeat</keyword>
<evidence type="ECO:0000256" key="6">
    <source>
        <dbReference type="ARBA" id="ARBA00022807"/>
    </source>
</evidence>
<evidence type="ECO:0000256" key="5">
    <source>
        <dbReference type="ARBA" id="ARBA00022801"/>
    </source>
</evidence>
<evidence type="ECO:0000256" key="1">
    <source>
        <dbReference type="ARBA" id="ARBA00007074"/>
    </source>
</evidence>
<gene>
    <name evidence="10" type="ORF">EM308_08120</name>
</gene>
<evidence type="ECO:0000256" key="4">
    <source>
        <dbReference type="ARBA" id="ARBA00022737"/>
    </source>
</evidence>
<feature type="domain" description="LysM" evidence="8">
    <location>
        <begin position="92"/>
        <end position="136"/>
    </location>
</feature>
<dbReference type="Pfam" id="PF01476">
    <property type="entry name" value="LysM"/>
    <property type="match status" value="4"/>
</dbReference>
<dbReference type="SUPFAM" id="SSF54001">
    <property type="entry name" value="Cysteine proteinases"/>
    <property type="match status" value="1"/>
</dbReference>
<evidence type="ECO:0000313" key="11">
    <source>
        <dbReference type="Proteomes" id="UP000175968"/>
    </source>
</evidence>
<evidence type="ECO:0000259" key="9">
    <source>
        <dbReference type="PROSITE" id="PS51935"/>
    </source>
</evidence>
<evidence type="ECO:0008006" key="12">
    <source>
        <dbReference type="Google" id="ProtNLM"/>
    </source>
</evidence>
<dbReference type="InterPro" id="IPR038765">
    <property type="entry name" value="Papain-like_cys_pep_sf"/>
</dbReference>
<dbReference type="InterPro" id="IPR000064">
    <property type="entry name" value="NLP_P60_dom"/>
</dbReference>
<evidence type="ECO:0000313" key="10">
    <source>
        <dbReference type="EMBL" id="AOW11312.1"/>
    </source>
</evidence>
<dbReference type="PROSITE" id="PS51782">
    <property type="entry name" value="LYSM"/>
    <property type="match status" value="4"/>
</dbReference>